<dbReference type="Proteomes" id="UP000054785">
    <property type="component" value="Unassembled WGS sequence"/>
</dbReference>
<dbReference type="GO" id="GO:0003677">
    <property type="term" value="F:DNA binding"/>
    <property type="evidence" value="ECO:0007669"/>
    <property type="project" value="InterPro"/>
</dbReference>
<dbReference type="Gene3D" id="1.10.260.40">
    <property type="entry name" value="lambda repressor-like DNA-binding domains"/>
    <property type="match status" value="1"/>
</dbReference>
<dbReference type="EMBL" id="LNYC01000052">
    <property type="protein sequence ID" value="KTC98960.1"/>
    <property type="molecule type" value="Genomic_DNA"/>
</dbReference>
<evidence type="ECO:0000313" key="2">
    <source>
        <dbReference type="Proteomes" id="UP000054785"/>
    </source>
</evidence>
<dbReference type="PATRIC" id="fig|45065.4.peg.1520"/>
<organism evidence="1 2">
    <name type="scientific">Legionella geestiana</name>
    <dbReference type="NCBI Taxonomy" id="45065"/>
    <lineage>
        <taxon>Bacteria</taxon>
        <taxon>Pseudomonadati</taxon>
        <taxon>Pseudomonadota</taxon>
        <taxon>Gammaproteobacteria</taxon>
        <taxon>Legionellales</taxon>
        <taxon>Legionellaceae</taxon>
        <taxon>Legionella</taxon>
    </lineage>
</organism>
<proteinExistence type="predicted"/>
<reference evidence="1 2" key="1">
    <citation type="submission" date="2015-11" db="EMBL/GenBank/DDBJ databases">
        <title>Genomic analysis of 38 Legionella species identifies large and diverse effector repertoires.</title>
        <authorList>
            <person name="Burstein D."/>
            <person name="Amaro F."/>
            <person name="Zusman T."/>
            <person name="Lifshitz Z."/>
            <person name="Cohen O."/>
            <person name="Gilbert J.A."/>
            <person name="Pupko T."/>
            <person name="Shuman H.A."/>
            <person name="Segal G."/>
        </authorList>
    </citation>
    <scope>NUCLEOTIDE SEQUENCE [LARGE SCALE GENOMIC DNA]</scope>
    <source>
        <strain evidence="1 2">ATCC 49504</strain>
    </source>
</reference>
<dbReference type="AlphaFoldDB" id="A0A0W0TU04"/>
<sequence>MHNRVFAERLNHELDAIGVPQPLHEREEAFAKMLHIPRFKASALLEGQLTPDQALAQRIAEELEVNPQWLIGKSADRRN</sequence>
<dbReference type="InterPro" id="IPR010982">
    <property type="entry name" value="Lambda_DNA-bd_dom_sf"/>
</dbReference>
<evidence type="ECO:0000313" key="1">
    <source>
        <dbReference type="EMBL" id="KTC98960.1"/>
    </source>
</evidence>
<comment type="caution">
    <text evidence="1">The sequence shown here is derived from an EMBL/GenBank/DDBJ whole genome shotgun (WGS) entry which is preliminary data.</text>
</comment>
<name>A0A0W0TU04_9GAMM</name>
<dbReference type="OrthoDB" id="5643962at2"/>
<dbReference type="SUPFAM" id="SSF47413">
    <property type="entry name" value="lambda repressor-like DNA-binding domains"/>
    <property type="match status" value="1"/>
</dbReference>
<protein>
    <submittedName>
        <fullName evidence="1">Uncharacterized protein</fullName>
    </submittedName>
</protein>
<keyword evidence="2" id="KW-1185">Reference proteome</keyword>
<dbReference type="RefSeq" id="WP_028385698.1">
    <property type="nucleotide sequence ID" value="NZ_CAAAHN010000006.1"/>
</dbReference>
<accession>A0A0W0TU04</accession>
<gene>
    <name evidence="1" type="ORF">Lgee_1406</name>
</gene>